<comment type="catalytic activity">
    <reaction evidence="1">
        <text>2-dehydro-3-deoxy-6-phospho-D-gluconate = D-glyceraldehyde 3-phosphate + pyruvate</text>
        <dbReference type="Rhea" id="RHEA:17089"/>
        <dbReference type="ChEBI" id="CHEBI:15361"/>
        <dbReference type="ChEBI" id="CHEBI:57569"/>
        <dbReference type="ChEBI" id="CHEBI:59776"/>
        <dbReference type="EC" id="4.1.2.14"/>
    </reaction>
</comment>
<name>A0A6L4WVR3_9BACT</name>
<sequence length="201" mass="22021">MINEFKNSPVIPVLTFNDVNESLKISEILIQEGLTNLEITLRTPNAMSCIEAIVKEFPMANVGAGTIIKKEQLLQVQNIGCTFAVSPGATSSLIQEAKRIDMNYLPGASTPSEIISLIEDGIFFQKFFHAGNSGGYKMLQAYANIFEEVQFCPTGGIGQKDFQDYLNLKNVVCLGGSWMVNTKTMSLNDIQIEAKSITSVI</sequence>
<evidence type="ECO:0000313" key="11">
    <source>
        <dbReference type="Proteomes" id="UP000472839"/>
    </source>
</evidence>
<dbReference type="Proteomes" id="UP000472839">
    <property type="component" value="Unassembled WGS sequence"/>
</dbReference>
<dbReference type="GO" id="GO:0008675">
    <property type="term" value="F:2-dehydro-3-deoxy-phosphogluconate aldolase activity"/>
    <property type="evidence" value="ECO:0007669"/>
    <property type="project" value="UniProtKB-EC"/>
</dbReference>
<organism evidence="8 11">
    <name type="scientific">Poseidonibacter ostreae</name>
    <dbReference type="NCBI Taxonomy" id="2654171"/>
    <lineage>
        <taxon>Bacteria</taxon>
        <taxon>Pseudomonadati</taxon>
        <taxon>Campylobacterota</taxon>
        <taxon>Epsilonproteobacteria</taxon>
        <taxon>Campylobacterales</taxon>
        <taxon>Arcobacteraceae</taxon>
        <taxon>Poseidonibacter</taxon>
    </lineage>
</organism>
<comment type="caution">
    <text evidence="8">The sequence shown here is derived from an EMBL/GenBank/DDBJ whole genome shotgun (WGS) entry which is preliminary data.</text>
</comment>
<dbReference type="PANTHER" id="PTHR30246:SF1">
    <property type="entry name" value="2-DEHYDRO-3-DEOXY-6-PHOSPHOGALACTONATE ALDOLASE-RELATED"/>
    <property type="match status" value="1"/>
</dbReference>
<accession>A0A6L4WVR3</accession>
<evidence type="ECO:0000256" key="6">
    <source>
        <dbReference type="ARBA" id="ARBA00023239"/>
    </source>
</evidence>
<dbReference type="PANTHER" id="PTHR30246">
    <property type="entry name" value="2-KETO-3-DEOXY-6-PHOSPHOGLUCONATE ALDOLASE"/>
    <property type="match status" value="1"/>
</dbReference>
<dbReference type="EMBL" id="WFKK01000005">
    <property type="protein sequence ID" value="KAB7890484.1"/>
    <property type="molecule type" value="Genomic_DNA"/>
</dbReference>
<comment type="subunit">
    <text evidence="4">Homotrimer.</text>
</comment>
<reference evidence="10 11" key="1">
    <citation type="submission" date="2019-10" db="EMBL/GenBank/DDBJ databases">
        <title>Poseidonibacter ostreae sp. nov., isolated from the gut of the Ostrea denselamellosa.</title>
        <authorList>
            <person name="Choi A."/>
        </authorList>
    </citation>
    <scope>NUCLEOTIDE SEQUENCE [LARGE SCALE GENOMIC DNA]</scope>
    <source>
        <strain evidence="8 11">SJOD-M-33</strain>
        <strain evidence="9 10">SJOD-M-5</strain>
    </source>
</reference>
<proteinExistence type="inferred from homology"/>
<dbReference type="Proteomes" id="UP000461010">
    <property type="component" value="Unassembled WGS sequence"/>
</dbReference>
<dbReference type="PROSITE" id="PS00159">
    <property type="entry name" value="ALDOLASE_KDPG_KHG_1"/>
    <property type="match status" value="1"/>
</dbReference>
<dbReference type="NCBIfam" id="TIGR01182">
    <property type="entry name" value="eda"/>
    <property type="match status" value="1"/>
</dbReference>
<dbReference type="EC" id="4.1.2.14" evidence="5"/>
<dbReference type="InterPro" id="IPR000887">
    <property type="entry name" value="Aldlse_KDPG_KHG"/>
</dbReference>
<dbReference type="InterPro" id="IPR013785">
    <property type="entry name" value="Aldolase_TIM"/>
</dbReference>
<evidence type="ECO:0000256" key="7">
    <source>
        <dbReference type="ARBA" id="ARBA00023277"/>
    </source>
</evidence>
<evidence type="ECO:0000313" key="8">
    <source>
        <dbReference type="EMBL" id="KAB7890484.1"/>
    </source>
</evidence>
<evidence type="ECO:0000256" key="2">
    <source>
        <dbReference type="ARBA" id="ARBA00004736"/>
    </source>
</evidence>
<evidence type="ECO:0000256" key="3">
    <source>
        <dbReference type="ARBA" id="ARBA00006906"/>
    </source>
</evidence>
<dbReference type="Pfam" id="PF01081">
    <property type="entry name" value="Aldolase"/>
    <property type="match status" value="1"/>
</dbReference>
<evidence type="ECO:0000256" key="5">
    <source>
        <dbReference type="ARBA" id="ARBA00013063"/>
    </source>
</evidence>
<keyword evidence="10" id="KW-1185">Reference proteome</keyword>
<protein>
    <recommendedName>
        <fullName evidence="5">2-dehydro-3-deoxy-phosphogluconate aldolase</fullName>
        <ecNumber evidence="5">4.1.2.14</ecNumber>
    </recommendedName>
</protein>
<comment type="pathway">
    <text evidence="2">Carbohydrate acid metabolism; 2-dehydro-3-deoxy-D-gluconate degradation; D-glyceraldehyde 3-phosphate and pyruvate from 2-dehydro-3-deoxy-D-gluconate: step 2/2.</text>
</comment>
<dbReference type="RefSeq" id="WP_152190064.1">
    <property type="nucleotide sequence ID" value="NZ_WFKI01000008.1"/>
</dbReference>
<keyword evidence="7" id="KW-0119">Carbohydrate metabolism</keyword>
<dbReference type="SUPFAM" id="SSF51569">
    <property type="entry name" value="Aldolase"/>
    <property type="match status" value="1"/>
</dbReference>
<dbReference type="Gene3D" id="3.20.20.70">
    <property type="entry name" value="Aldolase class I"/>
    <property type="match status" value="1"/>
</dbReference>
<comment type="similarity">
    <text evidence="3">Belongs to the KHG/KDPG aldolase family.</text>
</comment>
<dbReference type="AlphaFoldDB" id="A0A6L4WVR3"/>
<evidence type="ECO:0000313" key="9">
    <source>
        <dbReference type="EMBL" id="KAB7890923.1"/>
    </source>
</evidence>
<dbReference type="EMBL" id="WFKJ01000021">
    <property type="protein sequence ID" value="KAB7890923.1"/>
    <property type="molecule type" value="Genomic_DNA"/>
</dbReference>
<dbReference type="InterPro" id="IPR031337">
    <property type="entry name" value="KDPG/KHG_AS_1"/>
</dbReference>
<dbReference type="CDD" id="cd00452">
    <property type="entry name" value="KDPG_aldolase"/>
    <property type="match status" value="1"/>
</dbReference>
<keyword evidence="6 8" id="KW-0456">Lyase</keyword>
<evidence type="ECO:0000256" key="1">
    <source>
        <dbReference type="ARBA" id="ARBA00000654"/>
    </source>
</evidence>
<gene>
    <name evidence="8" type="primary">eda</name>
    <name evidence="9" type="ORF">GBG18_08125</name>
    <name evidence="8" type="ORF">GBG19_03215</name>
</gene>
<evidence type="ECO:0000313" key="10">
    <source>
        <dbReference type="Proteomes" id="UP000461010"/>
    </source>
</evidence>
<evidence type="ECO:0000256" key="4">
    <source>
        <dbReference type="ARBA" id="ARBA00011233"/>
    </source>
</evidence>